<name>A0A9W7DI82_AMBMO</name>
<keyword evidence="2" id="KW-1185">Reference proteome</keyword>
<gene>
    <name evidence="1" type="ORF">Amon01_000557600</name>
</gene>
<dbReference type="Proteomes" id="UP001165063">
    <property type="component" value="Unassembled WGS sequence"/>
</dbReference>
<proteinExistence type="predicted"/>
<accession>A0A9W7DI82</accession>
<evidence type="ECO:0000313" key="2">
    <source>
        <dbReference type="Proteomes" id="UP001165063"/>
    </source>
</evidence>
<sequence length="201" mass="23527">MLTKVEDQFTETPLELAHFQHVHKRLKNAQPYKPMVHEKWNNFYPLTSESWSSFFFFKKLGTPRIVMPLFVECYFHLQVGLLHSCFYSYCPLCSNLKDEIPGGIKHALFECPAVDRIWTLVTGWNSSKRSPLMLLAGANLKAEELMKINRFLFFLVKLNGLKFSKIEYHNPDDPLLVVLQNRDIALMLKRISNDSGFWLNR</sequence>
<evidence type="ECO:0000313" key="1">
    <source>
        <dbReference type="EMBL" id="GMG39733.1"/>
    </source>
</evidence>
<dbReference type="EMBL" id="BSXU01003149">
    <property type="protein sequence ID" value="GMG39733.1"/>
    <property type="molecule type" value="Genomic_DNA"/>
</dbReference>
<protein>
    <submittedName>
        <fullName evidence="1">Unnamed protein product</fullName>
    </submittedName>
</protein>
<comment type="caution">
    <text evidence="1">The sequence shown here is derived from an EMBL/GenBank/DDBJ whole genome shotgun (WGS) entry which is preliminary data.</text>
</comment>
<organism evidence="1 2">
    <name type="scientific">Ambrosiozyma monospora</name>
    <name type="common">Yeast</name>
    <name type="synonym">Endomycopsis monosporus</name>
    <dbReference type="NCBI Taxonomy" id="43982"/>
    <lineage>
        <taxon>Eukaryota</taxon>
        <taxon>Fungi</taxon>
        <taxon>Dikarya</taxon>
        <taxon>Ascomycota</taxon>
        <taxon>Saccharomycotina</taxon>
        <taxon>Pichiomycetes</taxon>
        <taxon>Pichiales</taxon>
        <taxon>Pichiaceae</taxon>
        <taxon>Ambrosiozyma</taxon>
    </lineage>
</organism>
<dbReference type="AlphaFoldDB" id="A0A9W7DI82"/>
<reference evidence="1" key="1">
    <citation type="submission" date="2023-04" db="EMBL/GenBank/DDBJ databases">
        <title>Ambrosiozyma monospora NBRC 1965.</title>
        <authorList>
            <person name="Ichikawa N."/>
            <person name="Sato H."/>
            <person name="Tonouchi N."/>
        </authorList>
    </citation>
    <scope>NUCLEOTIDE SEQUENCE</scope>
    <source>
        <strain evidence="1">NBRC 1965</strain>
    </source>
</reference>